<keyword evidence="6" id="KW-0812">Transmembrane</keyword>
<dbReference type="PANTHER" id="PTHR31361:SF15">
    <property type="entry name" value="GH16 DOMAIN-CONTAINING PROTEIN"/>
    <property type="match status" value="1"/>
</dbReference>
<evidence type="ECO:0000313" key="7">
    <source>
        <dbReference type="EMBL" id="PPQ73670.1"/>
    </source>
</evidence>
<accession>A0A409W570</accession>
<dbReference type="Pfam" id="PF03935">
    <property type="entry name" value="SKN1_KRE6_Sbg1"/>
    <property type="match status" value="1"/>
</dbReference>
<dbReference type="InParanoid" id="A0A409W570"/>
<evidence type="ECO:0000256" key="4">
    <source>
        <dbReference type="ARBA" id="ARBA00023316"/>
    </source>
</evidence>
<evidence type="ECO:0000256" key="6">
    <source>
        <dbReference type="SAM" id="Phobius"/>
    </source>
</evidence>
<dbReference type="GO" id="GO:0006078">
    <property type="term" value="P:(1-&gt;6)-beta-D-glucan biosynthetic process"/>
    <property type="evidence" value="ECO:0007669"/>
    <property type="project" value="TreeGrafter"/>
</dbReference>
<dbReference type="PANTHER" id="PTHR31361">
    <property type="entry name" value="BETA-GLUCAN SYNTHESIS-ASSOCIATED PROTEIN KRE6-RELATED"/>
    <property type="match status" value="1"/>
</dbReference>
<feature type="compositionally biased region" description="Polar residues" evidence="5">
    <location>
        <begin position="13"/>
        <end position="26"/>
    </location>
</feature>
<protein>
    <submittedName>
        <fullName evidence="7">Uncharacterized protein</fullName>
    </submittedName>
</protein>
<evidence type="ECO:0000256" key="5">
    <source>
        <dbReference type="SAM" id="MobiDB-lite"/>
    </source>
</evidence>
<feature type="compositionally biased region" description="Low complexity" evidence="5">
    <location>
        <begin position="27"/>
        <end position="43"/>
    </location>
</feature>
<dbReference type="GO" id="GO:0005886">
    <property type="term" value="C:plasma membrane"/>
    <property type="evidence" value="ECO:0007669"/>
    <property type="project" value="TreeGrafter"/>
</dbReference>
<keyword evidence="4" id="KW-0961">Cell wall biogenesis/degradation</keyword>
<organism evidence="7 8">
    <name type="scientific">Gymnopilus dilepis</name>
    <dbReference type="NCBI Taxonomy" id="231916"/>
    <lineage>
        <taxon>Eukaryota</taxon>
        <taxon>Fungi</taxon>
        <taxon>Dikarya</taxon>
        <taxon>Basidiomycota</taxon>
        <taxon>Agaricomycotina</taxon>
        <taxon>Agaricomycetes</taxon>
        <taxon>Agaricomycetidae</taxon>
        <taxon>Agaricales</taxon>
        <taxon>Agaricineae</taxon>
        <taxon>Hymenogastraceae</taxon>
        <taxon>Gymnopilus</taxon>
    </lineage>
</organism>
<gene>
    <name evidence="7" type="ORF">CVT26_010762</name>
</gene>
<dbReference type="OrthoDB" id="412647at2759"/>
<feature type="compositionally biased region" description="Pro residues" evidence="5">
    <location>
        <begin position="140"/>
        <end position="160"/>
    </location>
</feature>
<dbReference type="STRING" id="231916.A0A409W570"/>
<comment type="caution">
    <text evidence="7">The sequence shown here is derived from an EMBL/GenBank/DDBJ whole genome shotgun (WGS) entry which is preliminary data.</text>
</comment>
<feature type="compositionally biased region" description="Low complexity" evidence="5">
    <location>
        <begin position="114"/>
        <end position="125"/>
    </location>
</feature>
<feature type="region of interest" description="Disordered" evidence="5">
    <location>
        <begin position="318"/>
        <end position="369"/>
    </location>
</feature>
<dbReference type="GO" id="GO:0005789">
    <property type="term" value="C:endoplasmic reticulum membrane"/>
    <property type="evidence" value="ECO:0007669"/>
    <property type="project" value="TreeGrafter"/>
</dbReference>
<name>A0A409W570_9AGAR</name>
<keyword evidence="8" id="KW-1185">Reference proteome</keyword>
<feature type="compositionally biased region" description="Low complexity" evidence="5">
    <location>
        <begin position="161"/>
        <end position="200"/>
    </location>
</feature>
<comment type="subcellular location">
    <subcellularLocation>
        <location evidence="1">Membrane</location>
    </subcellularLocation>
</comment>
<keyword evidence="3" id="KW-0325">Glycoprotein</keyword>
<dbReference type="Proteomes" id="UP000284706">
    <property type="component" value="Unassembled WGS sequence"/>
</dbReference>
<feature type="region of interest" description="Disordered" evidence="5">
    <location>
        <begin position="235"/>
        <end position="295"/>
    </location>
</feature>
<feature type="compositionally biased region" description="Polar residues" evidence="5">
    <location>
        <begin position="275"/>
        <end position="293"/>
    </location>
</feature>
<feature type="compositionally biased region" description="Low complexity" evidence="5">
    <location>
        <begin position="239"/>
        <end position="254"/>
    </location>
</feature>
<evidence type="ECO:0000256" key="2">
    <source>
        <dbReference type="ARBA" id="ARBA00023136"/>
    </source>
</evidence>
<dbReference type="GO" id="GO:0031505">
    <property type="term" value="P:fungal-type cell wall organization"/>
    <property type="evidence" value="ECO:0007669"/>
    <property type="project" value="TreeGrafter"/>
</dbReference>
<feature type="transmembrane region" description="Helical" evidence="6">
    <location>
        <begin position="393"/>
        <end position="416"/>
    </location>
</feature>
<evidence type="ECO:0000256" key="3">
    <source>
        <dbReference type="ARBA" id="ARBA00023180"/>
    </source>
</evidence>
<dbReference type="AlphaFoldDB" id="A0A409W570"/>
<dbReference type="InterPro" id="IPR005629">
    <property type="entry name" value="Skn1/Kre6/Sbg1"/>
</dbReference>
<feature type="compositionally biased region" description="Low complexity" evidence="5">
    <location>
        <begin position="360"/>
        <end position="369"/>
    </location>
</feature>
<feature type="region of interest" description="Disordered" evidence="5">
    <location>
        <begin position="1"/>
        <end position="202"/>
    </location>
</feature>
<evidence type="ECO:0000256" key="1">
    <source>
        <dbReference type="ARBA" id="ARBA00004370"/>
    </source>
</evidence>
<keyword evidence="6" id="KW-1133">Transmembrane helix</keyword>
<keyword evidence="2 6" id="KW-0472">Membrane</keyword>
<proteinExistence type="predicted"/>
<evidence type="ECO:0000313" key="8">
    <source>
        <dbReference type="Proteomes" id="UP000284706"/>
    </source>
</evidence>
<dbReference type="GO" id="GO:0015926">
    <property type="term" value="F:glucosidase activity"/>
    <property type="evidence" value="ECO:0007669"/>
    <property type="project" value="TreeGrafter"/>
</dbReference>
<dbReference type="EMBL" id="NHYE01005391">
    <property type="protein sequence ID" value="PPQ73670.1"/>
    <property type="molecule type" value="Genomic_DNA"/>
</dbReference>
<sequence length="504" mass="53226">MSQQPRWGPQSPPSSQTDPFNSRPGRSNSHSSSSTHHSSSNHNAEAQYAEYPAHLAHAHAHGATGGGARSAGMMSAGTPGPGTPMHQEDTRLLVSQPSSPVPADFSAALPPSHQGQAQGQGRNAGMPMRNGSFTSSPLNPGSPPTHPHPQFPHQQTPPYPAFASSSSTPSSLSHTPNPFSRSSSQIRSPGRPSPGSGFPSAAEDGVIATLGLGTHTSGFPTSMDKGSMVLYRLADERSSSLSRASALSASNSNSHSKDPLLPPPRIPQGKGNRASFASSSGDSIMSVGTSPGTMGSGSVRGLIPYAYDPAVDENEPLDEEDLLHDPNPNAHLSSKYRAVMDPSSSSSSRGGRGSSEKPRSGSSSKLSSAPSRSAMVKSWNLDEGTGRFGWRGVFNIGMLALLILGLLTLFVFYPVFTFYRDRRFNEAVEGNIRINGTGQAPVLFQMPDPIDTETPDSAKTRTGYDGQQYELVFSDEFNTPGRTFYPGVSSWFLWDGWGSQGGDG</sequence>
<reference evidence="7 8" key="1">
    <citation type="journal article" date="2018" name="Evol. Lett.">
        <title>Horizontal gene cluster transfer increased hallucinogenic mushroom diversity.</title>
        <authorList>
            <person name="Reynolds H.T."/>
            <person name="Vijayakumar V."/>
            <person name="Gluck-Thaler E."/>
            <person name="Korotkin H.B."/>
            <person name="Matheny P.B."/>
            <person name="Slot J.C."/>
        </authorList>
    </citation>
    <scope>NUCLEOTIDE SEQUENCE [LARGE SCALE GENOMIC DNA]</scope>
    <source>
        <strain evidence="7 8">SRW20</strain>
    </source>
</reference>